<evidence type="ECO:0000256" key="1">
    <source>
        <dbReference type="ARBA" id="ARBA00010928"/>
    </source>
</evidence>
<name>A0A1H7HEX2_9LACT</name>
<dbReference type="OrthoDB" id="9815825at2"/>
<proteinExistence type="inferred from homology"/>
<dbReference type="PANTHER" id="PTHR43249:SF1">
    <property type="entry name" value="D-GLUCOSIDE 3-DEHYDROGENASE"/>
    <property type="match status" value="1"/>
</dbReference>
<dbReference type="GO" id="GO:0000166">
    <property type="term" value="F:nucleotide binding"/>
    <property type="evidence" value="ECO:0007669"/>
    <property type="project" value="InterPro"/>
</dbReference>
<dbReference type="AlphaFoldDB" id="A0A1H7HEX2"/>
<feature type="domain" description="Gfo/Idh/MocA-like oxidoreductase C-terminal" evidence="3">
    <location>
        <begin position="135"/>
        <end position="341"/>
    </location>
</feature>
<dbReference type="Proteomes" id="UP000199081">
    <property type="component" value="Unassembled WGS sequence"/>
</dbReference>
<reference evidence="5" key="1">
    <citation type="submission" date="2016-10" db="EMBL/GenBank/DDBJ databases">
        <authorList>
            <person name="Varghese N."/>
            <person name="Submissions S."/>
        </authorList>
    </citation>
    <scope>NUCLEOTIDE SEQUENCE [LARGE SCALE GENOMIC DNA]</scope>
    <source>
        <strain evidence="5">DSM 19183</strain>
    </source>
</reference>
<dbReference type="EMBL" id="FNZU01000003">
    <property type="protein sequence ID" value="SEK48784.1"/>
    <property type="molecule type" value="Genomic_DNA"/>
</dbReference>
<evidence type="ECO:0000259" key="3">
    <source>
        <dbReference type="Pfam" id="PF02894"/>
    </source>
</evidence>
<organism evidence="4 5">
    <name type="scientific">Alkalibacterium pelagium</name>
    <dbReference type="NCBI Taxonomy" id="426702"/>
    <lineage>
        <taxon>Bacteria</taxon>
        <taxon>Bacillati</taxon>
        <taxon>Bacillota</taxon>
        <taxon>Bacilli</taxon>
        <taxon>Lactobacillales</taxon>
        <taxon>Carnobacteriaceae</taxon>
        <taxon>Alkalibacterium</taxon>
    </lineage>
</organism>
<comment type="similarity">
    <text evidence="1">Belongs to the Gfo/Idh/MocA family.</text>
</comment>
<evidence type="ECO:0000313" key="4">
    <source>
        <dbReference type="EMBL" id="SEK48784.1"/>
    </source>
</evidence>
<dbReference type="InterPro" id="IPR000683">
    <property type="entry name" value="Gfo/Idh/MocA-like_OxRdtase_N"/>
</dbReference>
<dbReference type="RefSeq" id="WP_091479140.1">
    <property type="nucleotide sequence ID" value="NZ_BJYC01000007.1"/>
</dbReference>
<dbReference type="Pfam" id="PF02894">
    <property type="entry name" value="GFO_IDH_MocA_C"/>
    <property type="match status" value="1"/>
</dbReference>
<keyword evidence="5" id="KW-1185">Reference proteome</keyword>
<dbReference type="InterPro" id="IPR004104">
    <property type="entry name" value="Gfo/Idh/MocA-like_OxRdtase_C"/>
</dbReference>
<dbReference type="SUPFAM" id="SSF51735">
    <property type="entry name" value="NAD(P)-binding Rossmann-fold domains"/>
    <property type="match status" value="1"/>
</dbReference>
<protein>
    <submittedName>
        <fullName evidence="4">Predicted dehydrogenase</fullName>
    </submittedName>
</protein>
<sequence length="379" mass="42010">MLNVAIIGTGGIAPLHIKGYLTFKEDVNIVALCDIYPEKAEKMASDFDLDVSVYDNHEELLANETVDLVSVCTPPYVHAEIAINAMKAGAHAVVEKPMAASLKECDDMNRVSEETGKTLSIISQNRFTNPMMKLKTLLDEKVIGKVLHTQVDSFWWRGHNYYDLWWRGTWEKEGGGCTLNHAVHHLDIFKWLNGMPDEVTAVMSNVAHDNAEVEDISIAIGKYKDGGLATLTSSVVHHGEDQQLIFQGEEGRISAPFKVSAMAAQGNGFPKENTEKMEAITKRYEELDDLAYEGHTGQLNNVIQSLIGHEDLVVDGYQGKQTLELIMAIYSASQAGQKVDLPIDSSHPFYTKEGVMANVPRFYEKSGSVENFEEGEITT</sequence>
<dbReference type="InterPro" id="IPR052515">
    <property type="entry name" value="Gfo/Idh/MocA_Oxidoreductase"/>
</dbReference>
<dbReference type="InterPro" id="IPR036291">
    <property type="entry name" value="NAD(P)-bd_dom_sf"/>
</dbReference>
<dbReference type="SUPFAM" id="SSF55347">
    <property type="entry name" value="Glyceraldehyde-3-phosphate dehydrogenase-like, C-terminal domain"/>
    <property type="match status" value="1"/>
</dbReference>
<dbReference type="STRING" id="426702.SAMN04488099_10359"/>
<dbReference type="Pfam" id="PF01408">
    <property type="entry name" value="GFO_IDH_MocA"/>
    <property type="match status" value="1"/>
</dbReference>
<dbReference type="Gene3D" id="3.30.360.10">
    <property type="entry name" value="Dihydrodipicolinate Reductase, domain 2"/>
    <property type="match status" value="1"/>
</dbReference>
<evidence type="ECO:0000313" key="5">
    <source>
        <dbReference type="Proteomes" id="UP000199081"/>
    </source>
</evidence>
<feature type="domain" description="Gfo/Idh/MocA-like oxidoreductase N-terminal" evidence="2">
    <location>
        <begin position="2"/>
        <end position="121"/>
    </location>
</feature>
<evidence type="ECO:0000259" key="2">
    <source>
        <dbReference type="Pfam" id="PF01408"/>
    </source>
</evidence>
<gene>
    <name evidence="4" type="ORF">SAMN04488099_10359</name>
</gene>
<dbReference type="Gene3D" id="3.40.50.720">
    <property type="entry name" value="NAD(P)-binding Rossmann-like Domain"/>
    <property type="match status" value="1"/>
</dbReference>
<dbReference type="PANTHER" id="PTHR43249">
    <property type="entry name" value="UDP-N-ACETYL-2-AMINO-2-DEOXY-D-GLUCURONATE OXIDASE"/>
    <property type="match status" value="1"/>
</dbReference>
<accession>A0A1H7HEX2</accession>